<evidence type="ECO:0000313" key="2">
    <source>
        <dbReference type="Proteomes" id="UP000707451"/>
    </source>
</evidence>
<accession>A0A9P8BQS0</accession>
<dbReference type="OrthoDB" id="2354716at2759"/>
<name>A0A9P8BQS0_9FUNG</name>
<dbReference type="AlphaFoldDB" id="A0A9P8BQS0"/>
<sequence length="169" mass="18664">MNFAVAGIPVPKEALQQPFNLPGFKLLTVLHEHYNVNAELENITVYHGAMICLAETELHPTSVEVIGPYGIEEHKASCKRMKHLDAFMPADTKDRLASAFETYTGRKPDAVPGFWVVCATFEYLVELCTVWSLGTYDSIVDGDNCHNVCFTVEEDADGSSDSSSDSKDE</sequence>
<gene>
    <name evidence="1" type="ORF">KI688_003683</name>
</gene>
<evidence type="ECO:0000313" key="1">
    <source>
        <dbReference type="EMBL" id="KAG9064493.1"/>
    </source>
</evidence>
<keyword evidence="2" id="KW-1185">Reference proteome</keyword>
<reference evidence="1" key="1">
    <citation type="submission" date="2021-06" db="EMBL/GenBank/DDBJ databases">
        <title>Genome Sequence of Mortierella hyaline Strain SCG-10, a Cold-Adapted, Nitrate-Reducing Fungus Isolated from Soil in Minnesota, USA.</title>
        <authorList>
            <person name="Aldossari N."/>
        </authorList>
    </citation>
    <scope>NUCLEOTIDE SEQUENCE</scope>
    <source>
        <strain evidence="1">SCG-10</strain>
    </source>
</reference>
<organism evidence="1 2">
    <name type="scientific">Linnemannia hyalina</name>
    <dbReference type="NCBI Taxonomy" id="64524"/>
    <lineage>
        <taxon>Eukaryota</taxon>
        <taxon>Fungi</taxon>
        <taxon>Fungi incertae sedis</taxon>
        <taxon>Mucoromycota</taxon>
        <taxon>Mortierellomycotina</taxon>
        <taxon>Mortierellomycetes</taxon>
        <taxon>Mortierellales</taxon>
        <taxon>Mortierellaceae</taxon>
        <taxon>Linnemannia</taxon>
    </lineage>
</organism>
<protein>
    <submittedName>
        <fullName evidence="1">Uncharacterized protein</fullName>
    </submittedName>
</protein>
<dbReference type="Proteomes" id="UP000707451">
    <property type="component" value="Unassembled WGS sequence"/>
</dbReference>
<proteinExistence type="predicted"/>
<dbReference type="EMBL" id="JAHRHY010000014">
    <property type="protein sequence ID" value="KAG9064493.1"/>
    <property type="molecule type" value="Genomic_DNA"/>
</dbReference>
<comment type="caution">
    <text evidence="1">The sequence shown here is derived from an EMBL/GenBank/DDBJ whole genome shotgun (WGS) entry which is preliminary data.</text>
</comment>